<dbReference type="SUPFAM" id="SSF56059">
    <property type="entry name" value="Glutathione synthetase ATP-binding domain-like"/>
    <property type="match status" value="1"/>
</dbReference>
<reference evidence="1" key="1">
    <citation type="submission" date="2020-05" db="EMBL/GenBank/DDBJ databases">
        <authorList>
            <person name="Chiriac C."/>
            <person name="Salcher M."/>
            <person name="Ghai R."/>
            <person name="Kavagutti S V."/>
        </authorList>
    </citation>
    <scope>NUCLEOTIDE SEQUENCE</scope>
</reference>
<evidence type="ECO:0000313" key="1">
    <source>
        <dbReference type="EMBL" id="CAB4335958.1"/>
    </source>
</evidence>
<proteinExistence type="predicted"/>
<protein>
    <submittedName>
        <fullName evidence="1">Unannotated protein</fullName>
    </submittedName>
</protein>
<name>A0A6J5Z3Q0_9ZZZZ</name>
<dbReference type="AlphaFoldDB" id="A0A6J5Z3Q0"/>
<accession>A0A6J5Z3Q0</accession>
<gene>
    <name evidence="1" type="ORF">UFOPK4028_00542</name>
</gene>
<sequence>MTIPTIGLIANEIVRNNFSQEAKKLGIEIKLFQEELSTERIIEFSKNCRFLCIDPAYVSTSSLRTIERSGSLIYPPISTVEALAKIDRHEATGQMLSILITRSPHAQISTWPVTLVTENVLITPAPAINEEQAIEIQLSAIKLASEIGLIGGIELIVDADDFKKLITVNWTNPISSYSFDIGSVTNYFEQYLRSVLDLPLGDTATLNPFIVSGNLNTDPDSDDYRPYLHLMARNPKLKFDQSMKKVGLIGDDLENLLTEVIHAQQYYSGEIQE</sequence>
<dbReference type="EMBL" id="CAESAC010000062">
    <property type="protein sequence ID" value="CAB4335958.1"/>
    <property type="molecule type" value="Genomic_DNA"/>
</dbReference>
<organism evidence="1">
    <name type="scientific">freshwater metagenome</name>
    <dbReference type="NCBI Taxonomy" id="449393"/>
    <lineage>
        <taxon>unclassified sequences</taxon>
        <taxon>metagenomes</taxon>
        <taxon>ecological metagenomes</taxon>
    </lineage>
</organism>
<dbReference type="Gene3D" id="3.30.470.20">
    <property type="entry name" value="ATP-grasp fold, B domain"/>
    <property type="match status" value="1"/>
</dbReference>